<evidence type="ECO:0000256" key="1">
    <source>
        <dbReference type="SAM" id="MobiDB-lite"/>
    </source>
</evidence>
<dbReference type="STRING" id="1231657.A0A1Y1ZJP2"/>
<dbReference type="AlphaFoldDB" id="A0A1Y1ZJP2"/>
<feature type="compositionally biased region" description="Polar residues" evidence="1">
    <location>
        <begin position="1"/>
        <end position="11"/>
    </location>
</feature>
<dbReference type="OrthoDB" id="3515453at2759"/>
<accession>A0A1Y1ZJP2</accession>
<dbReference type="Proteomes" id="UP000193144">
    <property type="component" value="Unassembled WGS sequence"/>
</dbReference>
<keyword evidence="3" id="KW-1185">Reference proteome</keyword>
<sequence length="460" mass="50394">MSNGGLWTSRSGPPVASALKGSDPQGKPDRRSTTQSCSQRERIEALSPVARKKSRAALCETERRASVLVDGWGAGSKPCDFSTSTAMEIRRRSTELISASLDGVTRFLPLGHQATDIGDAGTTQRPLSLATGSADCRLPKGSPHQSTTPGQWYKGRSYQYTCSRLGSRLLTCHISPWYKAGWDVVDRVRGNEAIPDTPEYRVWSGMSNMSPAPVRQGERYWGSRSTQDVVLTSPPLLLPFVTLEATPLLPFAFAMKSLALVAALAASAMAQYTQRSPSFRLLILMPGNTTTGWNGTVLGACHEGAAIEGLCPDTLVTETAHSYNIFYHNISDSDTSFTDARGVLSYDFYYGENLTAMVPSSMDLVYNPASDTAFPLITPSNRSSTYVSFDECNSMYIGTTQDDRVDPTDDPSFDLIKVKGWWLCRTNFAYRYVTLVWAMGIDTVPANPTCRKVDVKRVFV</sequence>
<evidence type="ECO:0000313" key="2">
    <source>
        <dbReference type="EMBL" id="ORY10247.1"/>
    </source>
</evidence>
<gene>
    <name evidence="2" type="ORF">BCR34DRAFT_665048</name>
</gene>
<feature type="region of interest" description="Disordered" evidence="1">
    <location>
        <begin position="1"/>
        <end position="41"/>
    </location>
</feature>
<name>A0A1Y1ZJP2_9PLEO</name>
<reference evidence="2 3" key="1">
    <citation type="submission" date="2016-07" db="EMBL/GenBank/DDBJ databases">
        <title>Pervasive Adenine N6-methylation of Active Genes in Fungi.</title>
        <authorList>
            <consortium name="DOE Joint Genome Institute"/>
            <person name="Mondo S.J."/>
            <person name="Dannebaum R.O."/>
            <person name="Kuo R.C."/>
            <person name="Labutti K."/>
            <person name="Haridas S."/>
            <person name="Kuo A."/>
            <person name="Salamov A."/>
            <person name="Ahrendt S.R."/>
            <person name="Lipzen A."/>
            <person name="Sullivan W."/>
            <person name="Andreopoulos W.B."/>
            <person name="Clum A."/>
            <person name="Lindquist E."/>
            <person name="Daum C."/>
            <person name="Ramamoorthy G.K."/>
            <person name="Gryganskyi A."/>
            <person name="Culley D."/>
            <person name="Magnuson J.K."/>
            <person name="James T.Y."/>
            <person name="O'Malley M.A."/>
            <person name="Stajich J.E."/>
            <person name="Spatafora J.W."/>
            <person name="Visel A."/>
            <person name="Grigoriev I.V."/>
        </authorList>
    </citation>
    <scope>NUCLEOTIDE SEQUENCE [LARGE SCALE GENOMIC DNA]</scope>
    <source>
        <strain evidence="2 3">CBS 115471</strain>
    </source>
</reference>
<organism evidence="2 3">
    <name type="scientific">Clohesyomyces aquaticus</name>
    <dbReference type="NCBI Taxonomy" id="1231657"/>
    <lineage>
        <taxon>Eukaryota</taxon>
        <taxon>Fungi</taxon>
        <taxon>Dikarya</taxon>
        <taxon>Ascomycota</taxon>
        <taxon>Pezizomycotina</taxon>
        <taxon>Dothideomycetes</taxon>
        <taxon>Pleosporomycetidae</taxon>
        <taxon>Pleosporales</taxon>
        <taxon>Lindgomycetaceae</taxon>
        <taxon>Clohesyomyces</taxon>
    </lineage>
</organism>
<dbReference type="EMBL" id="MCFA01000075">
    <property type="protein sequence ID" value="ORY10247.1"/>
    <property type="molecule type" value="Genomic_DNA"/>
</dbReference>
<protein>
    <submittedName>
        <fullName evidence="2">Uncharacterized protein</fullName>
    </submittedName>
</protein>
<comment type="caution">
    <text evidence="2">The sequence shown here is derived from an EMBL/GenBank/DDBJ whole genome shotgun (WGS) entry which is preliminary data.</text>
</comment>
<evidence type="ECO:0000313" key="3">
    <source>
        <dbReference type="Proteomes" id="UP000193144"/>
    </source>
</evidence>
<proteinExistence type="predicted"/>